<dbReference type="PANTHER" id="PTHR23542:SF1">
    <property type="entry name" value="MAJOR FACILITATOR SUPERFAMILY (MFS) PROFILE DOMAIN-CONTAINING PROTEIN"/>
    <property type="match status" value="1"/>
</dbReference>
<sequence length="391" mass="38691">MALAALGARLPQGMTGISVLFLLVEREGIGAAGALTAVYTLALGLAVPVSGRLVDRFGPGRVVRWSVLAYTAATAALLFATFGGATQPVTAAAAALTGASTPPLGPAVRAQWARLPAPVRRTGFALDAIFLDLCLIAGPVLASTLVAMHAALGVCAILLVTWAGVALLGSAVRPAATGPSPPPAGRHRPAGPFGPMRVAAYRRVAALMVLASCAIAGVAVGLPALAAVRDAPWAAGPLVAAFSVGSIVGGLYWGRRRSDGPRNGPAPVSALVPPLAALTLTLAVLPLAGTSPVLLLAVAPVAGLPVAAVLASLAIEAAARAPEGTATEAQAWLVSANTVGSAAAALLVTSLLGHGHSTVALLTPVALALVAAVAAPLLLRRAGRRPPESIE</sequence>
<feature type="transmembrane region" description="Helical" evidence="1">
    <location>
        <begin position="62"/>
        <end position="85"/>
    </location>
</feature>
<organism evidence="2 3">
    <name type="scientific">Polymorphospora lycopeni</name>
    <dbReference type="NCBI Taxonomy" id="3140240"/>
    <lineage>
        <taxon>Bacteria</taxon>
        <taxon>Bacillati</taxon>
        <taxon>Actinomycetota</taxon>
        <taxon>Actinomycetes</taxon>
        <taxon>Micromonosporales</taxon>
        <taxon>Micromonosporaceae</taxon>
        <taxon>Polymorphospora</taxon>
    </lineage>
</organism>
<gene>
    <name evidence="2" type="ORF">AAFH96_11710</name>
</gene>
<dbReference type="EMBL" id="JBCGDC010000026">
    <property type="protein sequence ID" value="MFB6393772.1"/>
    <property type="molecule type" value="Genomic_DNA"/>
</dbReference>
<protein>
    <submittedName>
        <fullName evidence="2">MFS transporter</fullName>
    </submittedName>
</protein>
<dbReference type="RefSeq" id="WP_364217043.1">
    <property type="nucleotide sequence ID" value="NZ_JBCGDC010000026.1"/>
</dbReference>
<dbReference type="SUPFAM" id="SSF103473">
    <property type="entry name" value="MFS general substrate transporter"/>
    <property type="match status" value="1"/>
</dbReference>
<feature type="transmembrane region" description="Helical" evidence="1">
    <location>
        <begin position="204"/>
        <end position="228"/>
    </location>
</feature>
<dbReference type="Gene3D" id="1.20.1250.20">
    <property type="entry name" value="MFS general substrate transporter like domains"/>
    <property type="match status" value="1"/>
</dbReference>
<dbReference type="Proteomes" id="UP001582793">
    <property type="component" value="Unassembled WGS sequence"/>
</dbReference>
<evidence type="ECO:0000313" key="3">
    <source>
        <dbReference type="Proteomes" id="UP001582793"/>
    </source>
</evidence>
<dbReference type="InterPro" id="IPR011701">
    <property type="entry name" value="MFS"/>
</dbReference>
<keyword evidence="1" id="KW-0472">Membrane</keyword>
<name>A0ABV5CP39_9ACTN</name>
<keyword evidence="1" id="KW-0812">Transmembrane</keyword>
<feature type="transmembrane region" description="Helical" evidence="1">
    <location>
        <begin position="266"/>
        <end position="288"/>
    </location>
</feature>
<keyword evidence="1" id="KW-1133">Transmembrane helix</keyword>
<reference evidence="2 3" key="1">
    <citation type="submission" date="2024-04" db="EMBL/GenBank/DDBJ databases">
        <title>Polymorphospora sp. isolated from Baiyangdian Lake in Xiong'an New Area.</title>
        <authorList>
            <person name="Zhang X."/>
            <person name="Liu J."/>
        </authorList>
    </citation>
    <scope>NUCLEOTIDE SEQUENCE [LARGE SCALE GENOMIC DNA]</scope>
    <source>
        <strain evidence="2 3">2-325</strain>
    </source>
</reference>
<feature type="transmembrane region" description="Helical" evidence="1">
    <location>
        <begin position="148"/>
        <end position="168"/>
    </location>
</feature>
<feature type="transmembrane region" description="Helical" evidence="1">
    <location>
        <begin position="234"/>
        <end position="254"/>
    </location>
</feature>
<feature type="transmembrane region" description="Helical" evidence="1">
    <location>
        <begin position="359"/>
        <end position="379"/>
    </location>
</feature>
<feature type="transmembrane region" description="Helical" evidence="1">
    <location>
        <begin position="331"/>
        <end position="353"/>
    </location>
</feature>
<accession>A0ABV5CP39</accession>
<proteinExistence type="predicted"/>
<dbReference type="Pfam" id="PF07690">
    <property type="entry name" value="MFS_1"/>
    <property type="match status" value="1"/>
</dbReference>
<feature type="transmembrane region" description="Helical" evidence="1">
    <location>
        <begin position="294"/>
        <end position="319"/>
    </location>
</feature>
<comment type="caution">
    <text evidence="2">The sequence shown here is derived from an EMBL/GenBank/DDBJ whole genome shotgun (WGS) entry which is preliminary data.</text>
</comment>
<feature type="transmembrane region" description="Helical" evidence="1">
    <location>
        <begin position="29"/>
        <end position="50"/>
    </location>
</feature>
<dbReference type="PANTHER" id="PTHR23542">
    <property type="match status" value="1"/>
</dbReference>
<evidence type="ECO:0000256" key="1">
    <source>
        <dbReference type="SAM" id="Phobius"/>
    </source>
</evidence>
<dbReference type="InterPro" id="IPR036259">
    <property type="entry name" value="MFS_trans_sf"/>
</dbReference>
<evidence type="ECO:0000313" key="2">
    <source>
        <dbReference type="EMBL" id="MFB6393772.1"/>
    </source>
</evidence>
<keyword evidence="3" id="KW-1185">Reference proteome</keyword>